<feature type="region of interest" description="Disordered" evidence="9">
    <location>
        <begin position="216"/>
        <end position="269"/>
    </location>
</feature>
<evidence type="ECO:0000256" key="1">
    <source>
        <dbReference type="ARBA" id="ARBA00001798"/>
    </source>
</evidence>
<feature type="compositionally biased region" description="Basic and acidic residues" evidence="9">
    <location>
        <begin position="128"/>
        <end position="139"/>
    </location>
</feature>
<dbReference type="Pfam" id="PF01485">
    <property type="entry name" value="IBR"/>
    <property type="match status" value="1"/>
</dbReference>
<dbReference type="Gene3D" id="3.30.40.10">
    <property type="entry name" value="Zinc/RING finger domain, C3HC4 (zinc finger)"/>
    <property type="match status" value="1"/>
</dbReference>
<gene>
    <name evidence="11" type="ORF">N7G274_002819</name>
</gene>
<dbReference type="PANTHER" id="PTHR11685">
    <property type="entry name" value="RBR FAMILY RING FINGER AND IBR DOMAIN-CONTAINING"/>
    <property type="match status" value="1"/>
</dbReference>
<keyword evidence="4" id="KW-0479">Metal-binding</keyword>
<dbReference type="CDD" id="cd20335">
    <property type="entry name" value="BRcat_RBR"/>
    <property type="match status" value="1"/>
</dbReference>
<dbReference type="PROSITE" id="PS51873">
    <property type="entry name" value="TRIAD"/>
    <property type="match status" value="1"/>
</dbReference>
<dbReference type="CDD" id="cd22584">
    <property type="entry name" value="Rcat_RBR_unk"/>
    <property type="match status" value="1"/>
</dbReference>
<evidence type="ECO:0000259" key="10">
    <source>
        <dbReference type="PROSITE" id="PS51873"/>
    </source>
</evidence>
<evidence type="ECO:0000313" key="11">
    <source>
        <dbReference type="EMBL" id="KAL2045044.1"/>
    </source>
</evidence>
<feature type="domain" description="RING-type" evidence="10">
    <location>
        <begin position="271"/>
        <end position="462"/>
    </location>
</feature>
<feature type="compositionally biased region" description="Pro residues" evidence="9">
    <location>
        <begin position="52"/>
        <end position="61"/>
    </location>
</feature>
<evidence type="ECO:0000313" key="12">
    <source>
        <dbReference type="Proteomes" id="UP001590950"/>
    </source>
</evidence>
<keyword evidence="7" id="KW-0833">Ubl conjugation pathway</keyword>
<protein>
    <recommendedName>
        <fullName evidence="2">RBR-type E3 ubiquitin transferase</fullName>
        <ecNumber evidence="2">2.3.2.31</ecNumber>
    </recommendedName>
</protein>
<dbReference type="InterPro" id="IPR031127">
    <property type="entry name" value="E3_UB_ligase_RBR"/>
</dbReference>
<dbReference type="InterPro" id="IPR013083">
    <property type="entry name" value="Znf_RING/FYVE/PHD"/>
</dbReference>
<evidence type="ECO:0000256" key="5">
    <source>
        <dbReference type="ARBA" id="ARBA00022737"/>
    </source>
</evidence>
<evidence type="ECO:0000256" key="7">
    <source>
        <dbReference type="ARBA" id="ARBA00022786"/>
    </source>
</evidence>
<keyword evidence="5" id="KW-0677">Repeat</keyword>
<name>A0ABR4AGY3_9LECA</name>
<feature type="compositionally biased region" description="Low complexity" evidence="9">
    <location>
        <begin position="42"/>
        <end position="51"/>
    </location>
</feature>
<reference evidence="11 12" key="1">
    <citation type="submission" date="2024-09" db="EMBL/GenBank/DDBJ databases">
        <title>Rethinking Asexuality: The Enigmatic Case of Functional Sexual Genes in Lepraria (Stereocaulaceae).</title>
        <authorList>
            <person name="Doellman M."/>
            <person name="Sun Y."/>
            <person name="Barcenas-Pena A."/>
            <person name="Lumbsch H.T."/>
            <person name="Grewe F."/>
        </authorList>
    </citation>
    <scope>NUCLEOTIDE SEQUENCE [LARGE SCALE GENOMIC DNA]</scope>
    <source>
        <strain evidence="11 12">Mercado 3170</strain>
    </source>
</reference>
<evidence type="ECO:0000256" key="4">
    <source>
        <dbReference type="ARBA" id="ARBA00022723"/>
    </source>
</evidence>
<proteinExistence type="predicted"/>
<feature type="compositionally biased region" description="Polar residues" evidence="9">
    <location>
        <begin position="64"/>
        <end position="77"/>
    </location>
</feature>
<feature type="compositionally biased region" description="Polar residues" evidence="9">
    <location>
        <begin position="105"/>
        <end position="123"/>
    </location>
</feature>
<dbReference type="InterPro" id="IPR002867">
    <property type="entry name" value="IBR_dom"/>
</dbReference>
<dbReference type="SUPFAM" id="SSF57850">
    <property type="entry name" value="RING/U-box"/>
    <property type="match status" value="2"/>
</dbReference>
<keyword evidence="8" id="KW-0862">Zinc</keyword>
<keyword evidence="6" id="KW-0863">Zinc-finger</keyword>
<dbReference type="InterPro" id="IPR044066">
    <property type="entry name" value="TRIAD_supradom"/>
</dbReference>
<accession>A0ABR4AGY3</accession>
<feature type="region of interest" description="Disordered" evidence="9">
    <location>
        <begin position="34"/>
        <end position="185"/>
    </location>
</feature>
<evidence type="ECO:0000256" key="6">
    <source>
        <dbReference type="ARBA" id="ARBA00022771"/>
    </source>
</evidence>
<comment type="catalytic activity">
    <reaction evidence="1">
        <text>[E2 ubiquitin-conjugating enzyme]-S-ubiquitinyl-L-cysteine + [acceptor protein]-L-lysine = [E2 ubiquitin-conjugating enzyme]-L-cysteine + [acceptor protein]-N(6)-ubiquitinyl-L-lysine.</text>
        <dbReference type="EC" id="2.3.2.31"/>
    </reaction>
</comment>
<keyword evidence="12" id="KW-1185">Reference proteome</keyword>
<dbReference type="Proteomes" id="UP001590950">
    <property type="component" value="Unassembled WGS sequence"/>
</dbReference>
<sequence>MDWSYKESSHKKMSYRNSRDYIWKNGLITHDDGIYGTGHYLRAPSSSARPTRPSPFDPLPDPSGTVSSPYRQGSHTTIPPLFDDRPPPANSNIAGNSRAVHGAVNPTSRTETFPIRVSSSRVNGSRAVEPRRESRHERTPTMAPSRAEGKKPAKPYYESNYARNPDVGPSRGGKTRPVIHERTRNDEAVARKLAQQFEHEYQQEAYEASQRYLQGMEGHGSRHHEQHGRRRDDERPRVPREHGDTKWKGKAKAEPDPEPKPKPKVKPKTGHIRECRVCMDDFDKSELLSPCDMSHRHYYCKDCLERGIRSKRTPFVCCDNQVTINIDRVADDLDPDVVKDYRNIILEYTSKDKFYCGDKTCSAFIPANKVRNDEGVCTKCGKSTCHKCRALAHPGKPCKKDREAEKIKQLGKERGWKQCPDCKQMIARTEGCWHVKCTTCGANWCYRCGKKDCDTQLCLPPEQRFQTPDPFDF</sequence>
<evidence type="ECO:0000256" key="3">
    <source>
        <dbReference type="ARBA" id="ARBA00022679"/>
    </source>
</evidence>
<evidence type="ECO:0000256" key="2">
    <source>
        <dbReference type="ARBA" id="ARBA00012251"/>
    </source>
</evidence>
<evidence type="ECO:0000256" key="8">
    <source>
        <dbReference type="ARBA" id="ARBA00022833"/>
    </source>
</evidence>
<evidence type="ECO:0000256" key="9">
    <source>
        <dbReference type="SAM" id="MobiDB-lite"/>
    </source>
</evidence>
<dbReference type="EC" id="2.3.2.31" evidence="2"/>
<dbReference type="EMBL" id="JBEFKJ010000008">
    <property type="protein sequence ID" value="KAL2045044.1"/>
    <property type="molecule type" value="Genomic_DNA"/>
</dbReference>
<organism evidence="11 12">
    <name type="scientific">Stereocaulon virgatum</name>
    <dbReference type="NCBI Taxonomy" id="373712"/>
    <lineage>
        <taxon>Eukaryota</taxon>
        <taxon>Fungi</taxon>
        <taxon>Dikarya</taxon>
        <taxon>Ascomycota</taxon>
        <taxon>Pezizomycotina</taxon>
        <taxon>Lecanoromycetes</taxon>
        <taxon>OSLEUM clade</taxon>
        <taxon>Lecanoromycetidae</taxon>
        <taxon>Lecanorales</taxon>
        <taxon>Lecanorineae</taxon>
        <taxon>Stereocaulaceae</taxon>
        <taxon>Stereocaulon</taxon>
    </lineage>
</organism>
<keyword evidence="3" id="KW-0808">Transferase</keyword>
<feature type="compositionally biased region" description="Basic and acidic residues" evidence="9">
    <location>
        <begin position="230"/>
        <end position="261"/>
    </location>
</feature>
<comment type="caution">
    <text evidence="11">The sequence shown here is derived from an EMBL/GenBank/DDBJ whole genome shotgun (WGS) entry which is preliminary data.</text>
</comment>
<dbReference type="Gene3D" id="1.20.120.1750">
    <property type="match status" value="1"/>
</dbReference>